<organism evidence="8 9">
    <name type="scientific">Lachnoclostridium phytofermentans</name>
    <dbReference type="NCBI Taxonomy" id="66219"/>
    <lineage>
        <taxon>Bacteria</taxon>
        <taxon>Bacillati</taxon>
        <taxon>Bacillota</taxon>
        <taxon>Clostridia</taxon>
        <taxon>Lachnospirales</taxon>
        <taxon>Lachnospiraceae</taxon>
    </lineage>
</organism>
<gene>
    <name evidence="8" type="ORF">DHW61_05170</name>
</gene>
<protein>
    <recommendedName>
        <fullName evidence="7">PAS domain-containing protein</fullName>
    </recommendedName>
</protein>
<evidence type="ECO:0000259" key="7">
    <source>
        <dbReference type="PROSITE" id="PS50112"/>
    </source>
</evidence>
<dbReference type="Pfam" id="PF17203">
    <property type="entry name" value="sCache_3_2"/>
    <property type="match status" value="1"/>
</dbReference>
<comment type="subcellular location">
    <subcellularLocation>
        <location evidence="1">Cell membrane</location>
        <topology evidence="1">Multi-pass membrane protein</topology>
    </subcellularLocation>
</comment>
<evidence type="ECO:0000256" key="5">
    <source>
        <dbReference type="ARBA" id="ARBA00023136"/>
    </source>
</evidence>
<dbReference type="InterPro" id="IPR029151">
    <property type="entry name" value="Sensor-like_sf"/>
</dbReference>
<evidence type="ECO:0000256" key="6">
    <source>
        <dbReference type="SAM" id="Phobius"/>
    </source>
</evidence>
<evidence type="ECO:0000256" key="2">
    <source>
        <dbReference type="ARBA" id="ARBA00022475"/>
    </source>
</evidence>
<dbReference type="PROSITE" id="PS50112">
    <property type="entry name" value="PAS"/>
    <property type="match status" value="1"/>
</dbReference>
<dbReference type="Proteomes" id="UP000262969">
    <property type="component" value="Unassembled WGS sequence"/>
</dbReference>
<dbReference type="AlphaFoldDB" id="A0A3D2X489"/>
<dbReference type="SUPFAM" id="SSF103190">
    <property type="entry name" value="Sensory domain-like"/>
    <property type="match status" value="1"/>
</dbReference>
<keyword evidence="3 6" id="KW-0812">Transmembrane</keyword>
<evidence type="ECO:0000313" key="8">
    <source>
        <dbReference type="EMBL" id="HCL01796.1"/>
    </source>
</evidence>
<comment type="caution">
    <text evidence="8">The sequence shown here is derived from an EMBL/GenBank/DDBJ whole genome shotgun (WGS) entry which is preliminary data.</text>
</comment>
<keyword evidence="4 6" id="KW-1133">Transmembrane helix</keyword>
<proteinExistence type="predicted"/>
<name>A0A3D2X489_9FIRM</name>
<dbReference type="Gene3D" id="3.30.450.20">
    <property type="entry name" value="PAS domain"/>
    <property type="match status" value="2"/>
</dbReference>
<feature type="non-terminal residue" evidence="8">
    <location>
        <position position="322"/>
    </location>
</feature>
<dbReference type="EMBL" id="DPVV01000178">
    <property type="protein sequence ID" value="HCL01796.1"/>
    <property type="molecule type" value="Genomic_DNA"/>
</dbReference>
<evidence type="ECO:0000256" key="3">
    <source>
        <dbReference type="ARBA" id="ARBA00022692"/>
    </source>
</evidence>
<evidence type="ECO:0000313" key="9">
    <source>
        <dbReference type="Proteomes" id="UP000262969"/>
    </source>
</evidence>
<dbReference type="InterPro" id="IPR000014">
    <property type="entry name" value="PAS"/>
</dbReference>
<evidence type="ECO:0000256" key="1">
    <source>
        <dbReference type="ARBA" id="ARBA00004651"/>
    </source>
</evidence>
<feature type="transmembrane region" description="Helical" evidence="6">
    <location>
        <begin position="176"/>
        <end position="195"/>
    </location>
</feature>
<reference evidence="8 9" key="1">
    <citation type="journal article" date="2018" name="Nat. Biotechnol.">
        <title>A standardized bacterial taxonomy based on genome phylogeny substantially revises the tree of life.</title>
        <authorList>
            <person name="Parks D.H."/>
            <person name="Chuvochina M."/>
            <person name="Waite D.W."/>
            <person name="Rinke C."/>
            <person name="Skarshewski A."/>
            <person name="Chaumeil P.A."/>
            <person name="Hugenholtz P."/>
        </authorList>
    </citation>
    <scope>NUCLEOTIDE SEQUENCE [LARGE SCALE GENOMIC DNA]</scope>
    <source>
        <strain evidence="8">UBA11728</strain>
    </source>
</reference>
<sequence length="322" mass="36615">MKKRKHTLMNKISFSYILLAITILIVVFSYTLTRDLKTLNKNIDTTILYMSEILAKDQKTIDMIKENNLTLENKAYLEQIIEKVDLIDLIVVANVKGIRLYHPEESRIGGHFIGGDEEAILQGAEPYISNKKGTEAYQRRAFSSVKDNNGEIIGFVMVSAYSAKIQDLRNVIVQEFILIFAFVMVVGFLIAYILTRSIKKSLLGHEPSQFVTMYLQREELLDTLEEGILATDQKGKCIFINKAMKQMVSNLDVEVSEASLDLFVKQYQDPVIESMKTVYNQELTINNISFLIDSIPIIEKGKLIGTISLIRDKTEVTKLAEQ</sequence>
<evidence type="ECO:0000256" key="4">
    <source>
        <dbReference type="ARBA" id="ARBA00022989"/>
    </source>
</evidence>
<dbReference type="GO" id="GO:0005886">
    <property type="term" value="C:plasma membrane"/>
    <property type="evidence" value="ECO:0007669"/>
    <property type="project" value="UniProtKB-SubCell"/>
</dbReference>
<accession>A0A3D2X489</accession>
<keyword evidence="2" id="KW-1003">Cell membrane</keyword>
<dbReference type="InterPro" id="IPR033463">
    <property type="entry name" value="sCache_3"/>
</dbReference>
<keyword evidence="5 6" id="KW-0472">Membrane</keyword>
<feature type="domain" description="PAS" evidence="7">
    <location>
        <begin position="218"/>
        <end position="282"/>
    </location>
</feature>
<feature type="transmembrane region" description="Helical" evidence="6">
    <location>
        <begin position="12"/>
        <end position="32"/>
    </location>
</feature>